<evidence type="ECO:0000313" key="4">
    <source>
        <dbReference type="EMBL" id="JAB58270.1"/>
    </source>
</evidence>
<dbReference type="GO" id="GO:0008146">
    <property type="term" value="F:sulfotransferase activity"/>
    <property type="evidence" value="ECO:0007669"/>
    <property type="project" value="InterPro"/>
</dbReference>
<name>U5EL28_9DIPT</name>
<dbReference type="Gene3D" id="3.40.50.300">
    <property type="entry name" value="P-loop containing nucleotide triphosphate hydrolases"/>
    <property type="match status" value="1"/>
</dbReference>
<accession>U5EL28</accession>
<evidence type="ECO:0000259" key="3">
    <source>
        <dbReference type="Pfam" id="PF00685"/>
    </source>
</evidence>
<dbReference type="EMBL" id="GANO01001601">
    <property type="protein sequence ID" value="JAB58270.1"/>
    <property type="molecule type" value="mRNA"/>
</dbReference>
<evidence type="ECO:0000256" key="1">
    <source>
        <dbReference type="ARBA" id="ARBA00005771"/>
    </source>
</evidence>
<feature type="domain" description="Sulfotransferase" evidence="3">
    <location>
        <begin position="66"/>
        <end position="341"/>
    </location>
</feature>
<dbReference type="PANTHER" id="PTHR11783">
    <property type="entry name" value="SULFOTRANSFERASE SULT"/>
    <property type="match status" value="1"/>
</dbReference>
<dbReference type="Pfam" id="PF00685">
    <property type="entry name" value="Sulfotransfer_1"/>
    <property type="match status" value="1"/>
</dbReference>
<comment type="similarity">
    <text evidence="1">Belongs to the sulfotransferase 1 family.</text>
</comment>
<protein>
    <submittedName>
        <fullName evidence="4">Putative sulfotransferase</fullName>
    </submittedName>
</protein>
<dbReference type="AlphaFoldDB" id="U5EL28"/>
<dbReference type="SUPFAM" id="SSF52540">
    <property type="entry name" value="P-loop containing nucleoside triphosphate hydrolases"/>
    <property type="match status" value="1"/>
</dbReference>
<keyword evidence="2 4" id="KW-0808">Transferase</keyword>
<sequence length="348" mass="41343">MAFNNNKGEIKFPYEIKFLDDETNKIMLSNFKGEKTGYVQVGPNKWIFPSMFVESADYFYNFQSRPDDVWVCTYPRSGTTWTQELVWLICNNLNYKKAQKVPLTQRFPFFEFHIHMHKDTKAEFLEENKHNPDHCQLIEDISVPCYEILDKIAGPRYIKTHLPLSLLPPSVFANKSKIIYVARNPKDVSVSWYHLNRLYRTQGYTGDFENFYNLFENDLTDWSPYWTHIKEGWNNRNAENILFMFYEDMNHDFHKTIQKVSEFLGKPVTDDYIPELADYLNIKNFKNYPTVNCQELRDVGILKSGEQGFVRNGKTGGHKEELTPEILQRINEWTRKNLQNTDLRFPQY</sequence>
<dbReference type="InterPro" id="IPR000863">
    <property type="entry name" value="Sulfotransferase_dom"/>
</dbReference>
<reference evidence="4" key="1">
    <citation type="journal article" date="2014" name="Insect Biochem. Mol. Biol.">
        <title>An insight into the sialome of the frog biting fly, Corethrella appendiculata.</title>
        <authorList>
            <person name="Ribeiro J.M.C."/>
            <person name="Chagas A.C."/>
            <person name="Pham V.M."/>
            <person name="Lounibos L.P."/>
            <person name="Calvo E."/>
        </authorList>
    </citation>
    <scope>NUCLEOTIDE SEQUENCE</scope>
    <source>
        <tissue evidence="4">Salivary glands</tissue>
    </source>
</reference>
<proteinExistence type="evidence at transcript level"/>
<organism evidence="4">
    <name type="scientific">Corethrella appendiculata</name>
    <dbReference type="NCBI Taxonomy" id="1370023"/>
    <lineage>
        <taxon>Eukaryota</taxon>
        <taxon>Metazoa</taxon>
        <taxon>Ecdysozoa</taxon>
        <taxon>Arthropoda</taxon>
        <taxon>Hexapoda</taxon>
        <taxon>Insecta</taxon>
        <taxon>Pterygota</taxon>
        <taxon>Neoptera</taxon>
        <taxon>Endopterygota</taxon>
        <taxon>Diptera</taxon>
        <taxon>Nematocera</taxon>
        <taxon>Culicoidea</taxon>
        <taxon>Chaoboridae</taxon>
        <taxon>Corethrella</taxon>
    </lineage>
</organism>
<evidence type="ECO:0000256" key="2">
    <source>
        <dbReference type="ARBA" id="ARBA00022679"/>
    </source>
</evidence>
<dbReference type="InterPro" id="IPR027417">
    <property type="entry name" value="P-loop_NTPase"/>
</dbReference>